<accession>M2PKE1</accession>
<keyword evidence="3" id="KW-1185">Reference proteome</keyword>
<dbReference type="AlphaFoldDB" id="M2PKE1"/>
<dbReference type="BioCyc" id="ECAT999415-HMP:GTTI-1768-MONOMER"/>
<dbReference type="STRING" id="999415.HMPREF9943_01706"/>
<evidence type="ECO:0000313" key="2">
    <source>
        <dbReference type="EMBL" id="EMD16034.1"/>
    </source>
</evidence>
<organism evidence="2 3">
    <name type="scientific">Eggerthia catenaformis OT 569 = DSM 20559</name>
    <dbReference type="NCBI Taxonomy" id="999415"/>
    <lineage>
        <taxon>Bacteria</taxon>
        <taxon>Bacillati</taxon>
        <taxon>Bacillota</taxon>
        <taxon>Erysipelotrichia</taxon>
        <taxon>Erysipelotrichales</taxon>
        <taxon>Coprobacillaceae</taxon>
        <taxon>Eggerthia</taxon>
    </lineage>
</organism>
<evidence type="ECO:0000313" key="3">
    <source>
        <dbReference type="Proteomes" id="UP000011758"/>
    </source>
</evidence>
<protein>
    <submittedName>
        <fullName evidence="2">Uncharacterized protein</fullName>
    </submittedName>
</protein>
<feature type="transmembrane region" description="Helical" evidence="1">
    <location>
        <begin position="12"/>
        <end position="28"/>
    </location>
</feature>
<evidence type="ECO:0000256" key="1">
    <source>
        <dbReference type="SAM" id="Phobius"/>
    </source>
</evidence>
<feature type="transmembrane region" description="Helical" evidence="1">
    <location>
        <begin position="34"/>
        <end position="52"/>
    </location>
</feature>
<keyword evidence="1" id="KW-0472">Membrane</keyword>
<keyword evidence="1" id="KW-0812">Transmembrane</keyword>
<sequence>MKTRQEYAKLIRKLEILSTIFMTAGFLLSLIMNWGIYGIIFVVLIFLIFNIFSYRFMKICRCEYCNSIDIFTKKFGFTNGIKSHCPACHKKIKNTIKYIEKK</sequence>
<gene>
    <name evidence="2" type="ORF">HMPREF9943_01706</name>
</gene>
<dbReference type="EMBL" id="AGEJ01000025">
    <property type="protein sequence ID" value="EMD16034.1"/>
    <property type="molecule type" value="Genomic_DNA"/>
</dbReference>
<dbReference type="Proteomes" id="UP000011758">
    <property type="component" value="Unassembled WGS sequence"/>
</dbReference>
<reference evidence="2 3" key="1">
    <citation type="submission" date="2013-02" db="EMBL/GenBank/DDBJ databases">
        <title>The Genome Sequence of Lactobacillus catenaformis F0143.</title>
        <authorList>
            <consortium name="The Broad Institute Genome Sequencing Platform"/>
            <person name="Earl A."/>
            <person name="Ward D."/>
            <person name="Feldgarden M."/>
            <person name="Gevers D."/>
            <person name="Izard J."/>
            <person name="Blanton J.M."/>
            <person name="Mathney J."/>
            <person name="Dewhirst F.E."/>
            <person name="Young S.K."/>
            <person name="Zeng Q."/>
            <person name="Gargeya S."/>
            <person name="Fitzgerald M."/>
            <person name="Haas B."/>
            <person name="Abouelleil A."/>
            <person name="Alvarado L."/>
            <person name="Arachchi H.M."/>
            <person name="Berlin A."/>
            <person name="Chapman S.B."/>
            <person name="Gearin G."/>
            <person name="Goldberg J."/>
            <person name="Griggs A."/>
            <person name="Gujja S."/>
            <person name="Hansen M."/>
            <person name="Heiman D."/>
            <person name="Howarth C."/>
            <person name="Larimer J."/>
            <person name="Lui A."/>
            <person name="MacDonald P.J.P."/>
            <person name="McCowen C."/>
            <person name="Montmayeur A."/>
            <person name="Murphy C."/>
            <person name="Neiman D."/>
            <person name="Pearson M."/>
            <person name="Priest M."/>
            <person name="Roberts A."/>
            <person name="Saif S."/>
            <person name="Shea T."/>
            <person name="Sisk P."/>
            <person name="Stolte C."/>
            <person name="Sykes S."/>
            <person name="Wortman J."/>
            <person name="Nusbaum C."/>
            <person name="Birren B."/>
        </authorList>
    </citation>
    <scope>NUCLEOTIDE SEQUENCE [LARGE SCALE GENOMIC DNA]</scope>
    <source>
        <strain evidence="2 3">OT 569</strain>
    </source>
</reference>
<dbReference type="OrthoDB" id="1647227at2"/>
<keyword evidence="1" id="KW-1133">Transmembrane helix</keyword>
<dbReference type="RefSeq" id="WP_004804082.1">
    <property type="nucleotide sequence ID" value="NZ_AUGJ01000018.1"/>
</dbReference>
<name>M2PKE1_9FIRM</name>
<proteinExistence type="predicted"/>
<comment type="caution">
    <text evidence="2">The sequence shown here is derived from an EMBL/GenBank/DDBJ whole genome shotgun (WGS) entry which is preliminary data.</text>
</comment>
<dbReference type="eggNOG" id="ENOG50337Q9">
    <property type="taxonomic scope" value="Bacteria"/>
</dbReference>